<dbReference type="Proteomes" id="UP000214746">
    <property type="component" value="Unassembled WGS sequence"/>
</dbReference>
<dbReference type="AlphaFoldDB" id="A0A2W1NFA0"/>
<comment type="caution">
    <text evidence="1">The sequence shown here is derived from an EMBL/GenBank/DDBJ whole genome shotgun (WGS) entry which is preliminary data.</text>
</comment>
<organism evidence="1 2">
    <name type="scientific">Paenibacillus xerothermodurans</name>
    <dbReference type="NCBI Taxonomy" id="1977292"/>
    <lineage>
        <taxon>Bacteria</taxon>
        <taxon>Bacillati</taxon>
        <taxon>Bacillota</taxon>
        <taxon>Bacilli</taxon>
        <taxon>Bacillales</taxon>
        <taxon>Paenibacillaceae</taxon>
        <taxon>Paenibacillus</taxon>
    </lineage>
</organism>
<accession>A0A2W1NFA0</accession>
<sequence>MDLVVHQNIVIHQFRVNNVTNSSVVQIGSAGLIKPLSNLYNTGCFEEAAGQLGESGQVRFLVPLPSPT</sequence>
<evidence type="ECO:0000313" key="2">
    <source>
        <dbReference type="Proteomes" id="UP000214746"/>
    </source>
</evidence>
<gene>
    <name evidence="1" type="ORF">CBW46_000880</name>
</gene>
<dbReference type="EMBL" id="NHRJ02000001">
    <property type="protein sequence ID" value="PZE22370.1"/>
    <property type="molecule type" value="Genomic_DNA"/>
</dbReference>
<keyword evidence="2" id="KW-1185">Reference proteome</keyword>
<name>A0A2W1NFA0_PAEXE</name>
<dbReference type="Pfam" id="PF10803">
    <property type="entry name" value="GerPB"/>
    <property type="match status" value="1"/>
</dbReference>
<dbReference type="OrthoDB" id="2971631at2"/>
<evidence type="ECO:0000313" key="1">
    <source>
        <dbReference type="EMBL" id="PZE22370.1"/>
    </source>
</evidence>
<protein>
    <submittedName>
        <fullName evidence="1">Spore gernimation protein</fullName>
    </submittedName>
</protein>
<dbReference type="RefSeq" id="WP_089198142.1">
    <property type="nucleotide sequence ID" value="NZ_NHRJ02000001.1"/>
</dbReference>
<proteinExistence type="predicted"/>
<reference evidence="1" key="1">
    <citation type="submission" date="2018-06" db="EMBL/GenBank/DDBJ databases">
        <title>Paenibacillus xerothermodurans sp. nov. an extremely dry heat resistant spore forming bacterium isolated from the soil of Cape Canaveral, Florida.</title>
        <authorList>
            <person name="Seuylemezian A."/>
            <person name="Kaur N."/>
            <person name="Patil P."/>
            <person name="Patil P."/>
            <person name="Mayilraj S."/>
            <person name="Vaishampayan P."/>
        </authorList>
    </citation>
    <scope>NUCLEOTIDE SEQUENCE [LARGE SCALE GENOMIC DNA]</scope>
    <source>
        <strain evidence="1">ATCC 27380</strain>
    </source>
</reference>
<dbReference type="InterPro" id="IPR024255">
    <property type="entry name" value="GerPB"/>
</dbReference>